<dbReference type="Pfam" id="PF14907">
    <property type="entry name" value="NTP_transf_5"/>
    <property type="match status" value="1"/>
</dbReference>
<name>A0ABT6TBD8_9BACL</name>
<dbReference type="InterPro" id="IPR039498">
    <property type="entry name" value="NTP_transf_5"/>
</dbReference>
<dbReference type="InterPro" id="IPR043519">
    <property type="entry name" value="NT_sf"/>
</dbReference>
<gene>
    <name evidence="1" type="ORF">KB449_04230</name>
</gene>
<evidence type="ECO:0000313" key="2">
    <source>
        <dbReference type="Proteomes" id="UP001161691"/>
    </source>
</evidence>
<dbReference type="EMBL" id="JAGRPV010000001">
    <property type="protein sequence ID" value="MDI4644152.1"/>
    <property type="molecule type" value="Genomic_DNA"/>
</dbReference>
<organism evidence="1 2">
    <name type="scientific">Cohnella hashimotonis</name>
    <dbReference type="NCBI Taxonomy" id="2826895"/>
    <lineage>
        <taxon>Bacteria</taxon>
        <taxon>Bacillati</taxon>
        <taxon>Bacillota</taxon>
        <taxon>Bacilli</taxon>
        <taxon>Bacillales</taxon>
        <taxon>Paenibacillaceae</taxon>
        <taxon>Cohnella</taxon>
    </lineage>
</organism>
<keyword evidence="2" id="KW-1185">Reference proteome</keyword>
<dbReference type="SUPFAM" id="SSF81301">
    <property type="entry name" value="Nucleotidyltransferase"/>
    <property type="match status" value="1"/>
</dbReference>
<dbReference type="Gene3D" id="3.30.460.40">
    <property type="match status" value="1"/>
</dbReference>
<protein>
    <submittedName>
        <fullName evidence="1">Nucleotidyltransferase family protein</fullName>
    </submittedName>
</protein>
<evidence type="ECO:0000313" key="1">
    <source>
        <dbReference type="EMBL" id="MDI4644152.1"/>
    </source>
</evidence>
<reference evidence="1" key="1">
    <citation type="submission" date="2023-04" db="EMBL/GenBank/DDBJ databases">
        <title>Comparative genomic analysis of Cohnella hashimotonis sp. nov., isolated from the International Space Station.</title>
        <authorList>
            <person name="Venkateswaran K."/>
            <person name="Simpson A."/>
        </authorList>
    </citation>
    <scope>NUCLEOTIDE SEQUENCE</scope>
    <source>
        <strain evidence="1">F6_2S_P_1</strain>
    </source>
</reference>
<dbReference type="Proteomes" id="UP001161691">
    <property type="component" value="Unassembled WGS sequence"/>
</dbReference>
<comment type="caution">
    <text evidence="1">The sequence shown here is derived from an EMBL/GenBank/DDBJ whole genome shotgun (WGS) entry which is preliminary data.</text>
</comment>
<sequence>MTAIVRDENVGFFCDEMALLQDLLRRSAAEASMDDDPFASVDWPRFLKLAKNHRVYPVLSAYLNKKTTEIPDYVKAELDTESRYNRFKMLSLAAEMSRISACLASGGIRSLVLKGPLLAQDLYGDLSKRTSKDLDILIPAAKLDKARSLLAELGYECEREQLPNVLNGWKWRHHHVSFIHPSHSLQIEIHWRLAPGPGREPGFDDLWSRRREHSFGSGQVAYLGPEDQFLYLIHHGARHGWFRLRWLCDIDVLARRELDWSSCARLSARYGTGHLVGQALILASRFFHTPVPKELESFTRLKRAGERIPQVLLFIRESLENAPPERVRTYERYLFAIKPRRQKLLYLLSLLYPYPMDAKTLPLPASFHFLYFPLRPVLWIWRKLDRTGKPSLVKGGESKLL</sequence>
<accession>A0ABT6TBD8</accession>
<dbReference type="RefSeq" id="WP_282907172.1">
    <property type="nucleotide sequence ID" value="NZ_JAGRPV010000001.1"/>
</dbReference>
<proteinExistence type="predicted"/>